<evidence type="ECO:0000313" key="6">
    <source>
        <dbReference type="Proteomes" id="UP000176665"/>
    </source>
</evidence>
<organism evidence="5 6">
    <name type="scientific">Candidatus Gottesmanbacteria bacterium RBG_16_37_8</name>
    <dbReference type="NCBI Taxonomy" id="1798371"/>
    <lineage>
        <taxon>Bacteria</taxon>
        <taxon>Candidatus Gottesmaniibacteriota</taxon>
    </lineage>
</organism>
<dbReference type="SUPFAM" id="SSF53383">
    <property type="entry name" value="PLP-dependent transferases"/>
    <property type="match status" value="1"/>
</dbReference>
<reference evidence="5 6" key="1">
    <citation type="journal article" date="2016" name="Nat. Commun.">
        <title>Thousands of microbial genomes shed light on interconnected biogeochemical processes in an aquifer system.</title>
        <authorList>
            <person name="Anantharaman K."/>
            <person name="Brown C.T."/>
            <person name="Hug L.A."/>
            <person name="Sharon I."/>
            <person name="Castelle C.J."/>
            <person name="Probst A.J."/>
            <person name="Thomas B.C."/>
            <person name="Singh A."/>
            <person name="Wilkins M.J."/>
            <person name="Karaoz U."/>
            <person name="Brodie E.L."/>
            <person name="Williams K.H."/>
            <person name="Hubbard S.S."/>
            <person name="Banfield J.F."/>
        </authorList>
    </citation>
    <scope>NUCLEOTIDE SEQUENCE [LARGE SCALE GENOMIC DNA]</scope>
</reference>
<evidence type="ECO:0000256" key="2">
    <source>
        <dbReference type="PIRSR" id="PIRSR000390-2"/>
    </source>
</evidence>
<proteinExistence type="inferred from homology"/>
<feature type="modified residue" description="N6-(pyridoxal phosphate)lysine" evidence="2">
    <location>
        <position position="185"/>
    </location>
</feature>
<accession>A0A1F5YSP4</accession>
<dbReference type="AlphaFoldDB" id="A0A1F5YSP4"/>
<keyword evidence="4" id="KW-1133">Transmembrane helix</keyword>
<comment type="caution">
    <text evidence="5">The sequence shown here is derived from an EMBL/GenBank/DDBJ whole genome shotgun (WGS) entry which is preliminary data.</text>
</comment>
<dbReference type="PIRSF" id="PIRSF000390">
    <property type="entry name" value="PLP_StrS"/>
    <property type="match status" value="1"/>
</dbReference>
<keyword evidence="4" id="KW-0812">Transmembrane</keyword>
<dbReference type="InterPro" id="IPR015424">
    <property type="entry name" value="PyrdxlP-dep_Trfase"/>
</dbReference>
<dbReference type="GO" id="GO:0030170">
    <property type="term" value="F:pyridoxal phosphate binding"/>
    <property type="evidence" value="ECO:0007669"/>
    <property type="project" value="TreeGrafter"/>
</dbReference>
<evidence type="ECO:0000256" key="3">
    <source>
        <dbReference type="RuleBase" id="RU004508"/>
    </source>
</evidence>
<evidence type="ECO:0008006" key="7">
    <source>
        <dbReference type="Google" id="ProtNLM"/>
    </source>
</evidence>
<dbReference type="PANTHER" id="PTHR30244">
    <property type="entry name" value="TRANSAMINASE"/>
    <property type="match status" value="1"/>
</dbReference>
<dbReference type="Gene3D" id="3.90.1150.10">
    <property type="entry name" value="Aspartate Aminotransferase, domain 1"/>
    <property type="match status" value="1"/>
</dbReference>
<dbReference type="InterPro" id="IPR000653">
    <property type="entry name" value="DegT/StrS_aminotransferase"/>
</dbReference>
<dbReference type="GO" id="GO:0008483">
    <property type="term" value="F:transaminase activity"/>
    <property type="evidence" value="ECO:0007669"/>
    <property type="project" value="TreeGrafter"/>
</dbReference>
<dbReference type="Proteomes" id="UP000176665">
    <property type="component" value="Unassembled WGS sequence"/>
</dbReference>
<dbReference type="PANTHER" id="PTHR30244:SF34">
    <property type="entry name" value="DTDP-4-AMINO-4,6-DIDEOXYGALACTOSE TRANSAMINASE"/>
    <property type="match status" value="1"/>
</dbReference>
<gene>
    <name evidence="5" type="ORF">A2W14_00265</name>
</gene>
<dbReference type="STRING" id="1798371.A2W14_00265"/>
<dbReference type="GO" id="GO:0000271">
    <property type="term" value="P:polysaccharide biosynthetic process"/>
    <property type="evidence" value="ECO:0007669"/>
    <property type="project" value="TreeGrafter"/>
</dbReference>
<dbReference type="InterPro" id="IPR015422">
    <property type="entry name" value="PyrdxlP-dep_Trfase_small"/>
</dbReference>
<evidence type="ECO:0000313" key="5">
    <source>
        <dbReference type="EMBL" id="OGG02922.1"/>
    </source>
</evidence>
<keyword evidence="2 3" id="KW-0663">Pyridoxal phosphate</keyword>
<dbReference type="Gene3D" id="3.40.640.10">
    <property type="entry name" value="Type I PLP-dependent aspartate aminotransferase-like (Major domain)"/>
    <property type="match status" value="1"/>
</dbReference>
<feature type="active site" description="Proton acceptor" evidence="1">
    <location>
        <position position="185"/>
    </location>
</feature>
<evidence type="ECO:0000256" key="1">
    <source>
        <dbReference type="PIRSR" id="PIRSR000390-1"/>
    </source>
</evidence>
<dbReference type="Pfam" id="PF01041">
    <property type="entry name" value="DegT_DnrJ_EryC1"/>
    <property type="match status" value="2"/>
</dbReference>
<dbReference type="InterPro" id="IPR015421">
    <property type="entry name" value="PyrdxlP-dep_Trfase_major"/>
</dbReference>
<comment type="similarity">
    <text evidence="3">Belongs to the DegT/DnrJ/EryC1 family.</text>
</comment>
<sequence>MNIRPIAISLSPNSQTDDVGECFKAFLNFTTWQKGIWEEKVQNWFIKYYQVKNIYLFNSGRSALFAILKSYGIGFDDEVIVQAFTCVAVPDPVIWVGAKPVYVDIDESLNIDCGLLSRYITNKTKAIIVQNTFGIPAKLNEIKKITQKYNLVLIEDCSHSLGATLEGKRIGDFGDAAFFSFGRDKIISSVFGGAAFIRKSDADNKLKRIYEELSYPKLSWILKQLFHPLAFFIILPLYNFYLGKVILFLMQKINILSKPVENIELTGGIPAVYPQKLPNALARLAFNQLQKLESFNIRRKEIAQLYFEKLQGLKSIRLPPQNKEAIYLRFNILSSKRDEIFKIFRRHKILLGLWYSNIIDPVGVDYNKVGYKLGMAKNAEEKAHLSLNLPTYPTIAENQVMYLINLIIKYAD</sequence>
<protein>
    <recommendedName>
        <fullName evidence="7">Aminotransferase</fullName>
    </recommendedName>
</protein>
<feature type="transmembrane region" description="Helical" evidence="4">
    <location>
        <begin position="225"/>
        <end position="249"/>
    </location>
</feature>
<keyword evidence="4" id="KW-0472">Membrane</keyword>
<name>A0A1F5YSP4_9BACT</name>
<dbReference type="EMBL" id="MFJA01000046">
    <property type="protein sequence ID" value="OGG02922.1"/>
    <property type="molecule type" value="Genomic_DNA"/>
</dbReference>
<evidence type="ECO:0000256" key="4">
    <source>
        <dbReference type="SAM" id="Phobius"/>
    </source>
</evidence>